<protein>
    <submittedName>
        <fullName evidence="1">Uncharacterized protein</fullName>
    </submittedName>
</protein>
<reference evidence="1" key="1">
    <citation type="submission" date="2019-11" db="EMBL/GenBank/DDBJ databases">
        <title>Epiphytic Pseudomonas syringae from cherry orchards.</title>
        <authorList>
            <person name="Hulin M.T."/>
        </authorList>
    </citation>
    <scope>NUCLEOTIDE SEQUENCE</scope>
    <source>
        <strain evidence="1">PA-2-1F</strain>
    </source>
</reference>
<organism evidence="1 2">
    <name type="scientific">Pseudomonas poae</name>
    <dbReference type="NCBI Taxonomy" id="200451"/>
    <lineage>
        <taxon>Bacteria</taxon>
        <taxon>Pseudomonadati</taxon>
        <taxon>Pseudomonadota</taxon>
        <taxon>Gammaproteobacteria</taxon>
        <taxon>Pseudomonadales</taxon>
        <taxon>Pseudomonadaceae</taxon>
        <taxon>Pseudomonas</taxon>
    </lineage>
</organism>
<gene>
    <name evidence="1" type="ORF">GIV46_14555</name>
</gene>
<name>A0AAP2S3Y7_9PSED</name>
<evidence type="ECO:0000313" key="2">
    <source>
        <dbReference type="Proteomes" id="UP000814126"/>
    </source>
</evidence>
<accession>A0AAP2S3Y7</accession>
<comment type="caution">
    <text evidence="1">The sequence shown here is derived from an EMBL/GenBank/DDBJ whole genome shotgun (WGS) entry which is preliminary data.</text>
</comment>
<sequence length="217" mass="24745">MNDPFLLSVIELEKTASLRERMLKAGCVFEFVVFEPIAEVVVDEHLHRQALLGMGHYFGVAYKNPELARSGGYLPGLYNPDPELDTDIERAVATQLSPDEILNLTVVQDCKQGPLELYEAFCNPPHRARFKGGEAESQSVFGEWLQLLGIELQDDIVVINWVSNYETKWMTYDGNPPVELPWDDYFSFGLEWWGIWCLTVWNPRKRTLSVLTASTSD</sequence>
<dbReference type="AlphaFoldDB" id="A0AAP2S3Y7"/>
<proteinExistence type="predicted"/>
<evidence type="ECO:0000313" key="1">
    <source>
        <dbReference type="EMBL" id="MCF5656231.1"/>
    </source>
</evidence>
<dbReference type="EMBL" id="WJZX01000051">
    <property type="protein sequence ID" value="MCF5656231.1"/>
    <property type="molecule type" value="Genomic_DNA"/>
</dbReference>
<dbReference type="Proteomes" id="UP000814126">
    <property type="component" value="Unassembled WGS sequence"/>
</dbReference>